<dbReference type="OrthoDB" id="10463173at2759"/>
<reference evidence="1" key="1">
    <citation type="submission" date="2022-07" db="EMBL/GenBank/DDBJ databases">
        <title>Phylogenomic reconstructions and comparative analyses of Kickxellomycotina fungi.</title>
        <authorList>
            <person name="Reynolds N.K."/>
            <person name="Stajich J.E."/>
            <person name="Barry K."/>
            <person name="Grigoriev I.V."/>
            <person name="Crous P."/>
            <person name="Smith M.E."/>
        </authorList>
    </citation>
    <scope>NUCLEOTIDE SEQUENCE</scope>
    <source>
        <strain evidence="1">BCRC 34297</strain>
    </source>
</reference>
<protein>
    <submittedName>
        <fullName evidence="1">Uncharacterized protein</fullName>
    </submittedName>
</protein>
<dbReference type="EMBL" id="JANBUH010000151">
    <property type="protein sequence ID" value="KAJ2753937.1"/>
    <property type="molecule type" value="Genomic_DNA"/>
</dbReference>
<evidence type="ECO:0000313" key="1">
    <source>
        <dbReference type="EMBL" id="KAJ2753937.1"/>
    </source>
</evidence>
<dbReference type="AlphaFoldDB" id="A0A9W8GVA7"/>
<gene>
    <name evidence="1" type="ORF">GGI19_002779</name>
</gene>
<comment type="caution">
    <text evidence="1">The sequence shown here is derived from an EMBL/GenBank/DDBJ whole genome shotgun (WGS) entry which is preliminary data.</text>
</comment>
<sequence>MFIQPLLTAGDAEKFVKEHKHCIIFLPSASASGYLRFKQLTDPLVLILLEYGANAVPYNALAIEGVADFKEKKEILIDEGIAFFVDQEVTIMNKTFDHEKFEDSPPEEVTTTGLVADLSGGIKDLADWAVEVGYKVLIPETDAGNILKLMFEIDPMHVLYEWTNWIYQK</sequence>
<keyword evidence="2" id="KW-1185">Reference proteome</keyword>
<name>A0A9W8GVA7_9FUNG</name>
<accession>A0A9W8GVA7</accession>
<proteinExistence type="predicted"/>
<organism evidence="1 2">
    <name type="scientific">Coemansia pectinata</name>
    <dbReference type="NCBI Taxonomy" id="1052879"/>
    <lineage>
        <taxon>Eukaryota</taxon>
        <taxon>Fungi</taxon>
        <taxon>Fungi incertae sedis</taxon>
        <taxon>Zoopagomycota</taxon>
        <taxon>Kickxellomycotina</taxon>
        <taxon>Kickxellomycetes</taxon>
        <taxon>Kickxellales</taxon>
        <taxon>Kickxellaceae</taxon>
        <taxon>Coemansia</taxon>
    </lineage>
</organism>
<evidence type="ECO:0000313" key="2">
    <source>
        <dbReference type="Proteomes" id="UP001140011"/>
    </source>
</evidence>
<dbReference type="Proteomes" id="UP001140011">
    <property type="component" value="Unassembled WGS sequence"/>
</dbReference>